<keyword evidence="3" id="KW-1185">Reference proteome</keyword>
<name>A0A811LJV2_9BILA</name>
<dbReference type="EMBL" id="CAJFDH010000006">
    <property type="protein sequence ID" value="CAD5228504.1"/>
    <property type="molecule type" value="Genomic_DNA"/>
</dbReference>
<dbReference type="Proteomes" id="UP000614601">
    <property type="component" value="Unassembled WGS sequence"/>
</dbReference>
<evidence type="ECO:0000256" key="1">
    <source>
        <dbReference type="SAM" id="MobiDB-lite"/>
    </source>
</evidence>
<evidence type="ECO:0000313" key="2">
    <source>
        <dbReference type="EMBL" id="CAD5228504.1"/>
    </source>
</evidence>
<dbReference type="EMBL" id="CAJFCW020000006">
    <property type="protein sequence ID" value="CAG9124579.1"/>
    <property type="molecule type" value="Genomic_DNA"/>
</dbReference>
<comment type="caution">
    <text evidence="2">The sequence shown here is derived from an EMBL/GenBank/DDBJ whole genome shotgun (WGS) entry which is preliminary data.</text>
</comment>
<organism evidence="2 3">
    <name type="scientific">Bursaphelenchus okinawaensis</name>
    <dbReference type="NCBI Taxonomy" id="465554"/>
    <lineage>
        <taxon>Eukaryota</taxon>
        <taxon>Metazoa</taxon>
        <taxon>Ecdysozoa</taxon>
        <taxon>Nematoda</taxon>
        <taxon>Chromadorea</taxon>
        <taxon>Rhabditida</taxon>
        <taxon>Tylenchina</taxon>
        <taxon>Tylenchomorpha</taxon>
        <taxon>Aphelenchoidea</taxon>
        <taxon>Aphelenchoididae</taxon>
        <taxon>Bursaphelenchus</taxon>
    </lineage>
</organism>
<dbReference type="Proteomes" id="UP000783686">
    <property type="component" value="Unassembled WGS sequence"/>
</dbReference>
<accession>A0A811LJV2</accession>
<feature type="region of interest" description="Disordered" evidence="1">
    <location>
        <begin position="1"/>
        <end position="37"/>
    </location>
</feature>
<evidence type="ECO:0000313" key="3">
    <source>
        <dbReference type="Proteomes" id="UP000614601"/>
    </source>
</evidence>
<protein>
    <submittedName>
        <fullName evidence="2">Uncharacterized protein</fullName>
    </submittedName>
</protein>
<feature type="compositionally biased region" description="Basic and acidic residues" evidence="1">
    <location>
        <begin position="1"/>
        <end position="13"/>
    </location>
</feature>
<dbReference type="AlphaFoldDB" id="A0A811LJV2"/>
<proteinExistence type="predicted"/>
<gene>
    <name evidence="2" type="ORF">BOKJ2_LOCUS12711</name>
</gene>
<reference evidence="2" key="1">
    <citation type="submission" date="2020-09" db="EMBL/GenBank/DDBJ databases">
        <authorList>
            <person name="Kikuchi T."/>
        </authorList>
    </citation>
    <scope>NUCLEOTIDE SEQUENCE</scope>
    <source>
        <strain evidence="2">SH1</strain>
    </source>
</reference>
<sequence>MKRDPVRDRRETKFCALTPLPSDESAGSRPGPMDSNGEVERILSRRRFHTMGQRGWLSIPTLLQGIR</sequence>